<accession>V6KBV5</accession>
<organism evidence="1 2">
    <name type="scientific">Streptomyces roseochromogenus subsp. oscitans DS 12.976</name>
    <dbReference type="NCBI Taxonomy" id="1352936"/>
    <lineage>
        <taxon>Bacteria</taxon>
        <taxon>Bacillati</taxon>
        <taxon>Actinomycetota</taxon>
        <taxon>Actinomycetes</taxon>
        <taxon>Kitasatosporales</taxon>
        <taxon>Streptomycetaceae</taxon>
        <taxon>Streptomyces</taxon>
    </lineage>
</organism>
<sequence>MQTAREADPEGHRERQRVVHRAWTVGLTAEESEELRAQPCAFCGTQAPEGGNRPEQWFAVLKEQTM</sequence>
<name>V6KBV5_STRRC</name>
<dbReference type="AlphaFoldDB" id="V6KBV5"/>
<evidence type="ECO:0000313" key="1">
    <source>
        <dbReference type="EMBL" id="EST29640.1"/>
    </source>
</evidence>
<proteinExistence type="predicted"/>
<comment type="caution">
    <text evidence="1">The sequence shown here is derived from an EMBL/GenBank/DDBJ whole genome shotgun (WGS) entry which is preliminary data.</text>
</comment>
<protein>
    <submittedName>
        <fullName evidence="1">Uncharacterized protein</fullName>
    </submittedName>
</protein>
<evidence type="ECO:0000313" key="2">
    <source>
        <dbReference type="Proteomes" id="UP000017984"/>
    </source>
</evidence>
<dbReference type="PATRIC" id="fig|1352936.5.peg.4217"/>
<gene>
    <name evidence="1" type="ORF">M878_20125</name>
</gene>
<reference evidence="1 2" key="1">
    <citation type="journal article" date="2014" name="Genome Announc.">
        <title>Draft Genome Sequence of Streptomyces roseochromogenes subsp. oscitans DS 12.976, Producer of the Aminocoumarin Antibiotic Clorobiocin.</title>
        <authorList>
            <person name="Ruckert C."/>
            <person name="Kalinowski J."/>
            <person name="Heide L."/>
            <person name="Apel A.K."/>
        </authorList>
    </citation>
    <scope>NUCLEOTIDE SEQUENCE [LARGE SCALE GENOMIC DNA]</scope>
    <source>
        <strain evidence="1 2">DS 12.976</strain>
    </source>
</reference>
<keyword evidence="2" id="KW-1185">Reference proteome</keyword>
<dbReference type="HOGENOM" id="CLU_2829527_0_0_11"/>
<dbReference type="EMBL" id="AWQX01000174">
    <property type="protein sequence ID" value="EST29640.1"/>
    <property type="molecule type" value="Genomic_DNA"/>
</dbReference>
<dbReference type="Proteomes" id="UP000017984">
    <property type="component" value="Chromosome"/>
</dbReference>